<dbReference type="AlphaFoldDB" id="A0AA35VNI3"/>
<organism evidence="1 2">
    <name type="scientific">Lactuca saligna</name>
    <name type="common">Willowleaf lettuce</name>
    <dbReference type="NCBI Taxonomy" id="75948"/>
    <lineage>
        <taxon>Eukaryota</taxon>
        <taxon>Viridiplantae</taxon>
        <taxon>Streptophyta</taxon>
        <taxon>Embryophyta</taxon>
        <taxon>Tracheophyta</taxon>
        <taxon>Spermatophyta</taxon>
        <taxon>Magnoliopsida</taxon>
        <taxon>eudicotyledons</taxon>
        <taxon>Gunneridae</taxon>
        <taxon>Pentapetalae</taxon>
        <taxon>asterids</taxon>
        <taxon>campanulids</taxon>
        <taxon>Asterales</taxon>
        <taxon>Asteraceae</taxon>
        <taxon>Cichorioideae</taxon>
        <taxon>Cichorieae</taxon>
        <taxon>Lactucinae</taxon>
        <taxon>Lactuca</taxon>
    </lineage>
</organism>
<sequence length="230" mass="26755">MFEIKEAIIEFEKSNEEFHELEESKVGEGFVKASTTPYPTILKKPEIQLLVAIDSKKISKYKHTNVIIYLSFLATIYAQISCREGAIDMIFGKHKLRLLLFGPTNDPPINGELFVINTIDDYVYEHTANMLYDTTHDLEKPLPCYRLIELNEIGCQQVKKNLWTTKHDVVLTHKSKMKVFNDTKHRVKKSSSKNYAWLFKSRFKHHCGKIKGKMVYLYKVKECIPRGLIP</sequence>
<protein>
    <submittedName>
        <fullName evidence="1">Uncharacterized protein</fullName>
    </submittedName>
</protein>
<evidence type="ECO:0000313" key="2">
    <source>
        <dbReference type="Proteomes" id="UP001177003"/>
    </source>
</evidence>
<dbReference type="Proteomes" id="UP001177003">
    <property type="component" value="Chromosome 0"/>
</dbReference>
<keyword evidence="2" id="KW-1185">Reference proteome</keyword>
<name>A0AA35VNI3_LACSI</name>
<accession>A0AA35VNI3</accession>
<proteinExistence type="predicted"/>
<reference evidence="1" key="1">
    <citation type="submission" date="2023-04" db="EMBL/GenBank/DDBJ databases">
        <authorList>
            <person name="Vijverberg K."/>
            <person name="Xiong W."/>
            <person name="Schranz E."/>
        </authorList>
    </citation>
    <scope>NUCLEOTIDE SEQUENCE</scope>
</reference>
<gene>
    <name evidence="1" type="ORF">LSALG_LOCUS5010</name>
</gene>
<evidence type="ECO:0000313" key="1">
    <source>
        <dbReference type="EMBL" id="CAI9264357.1"/>
    </source>
</evidence>
<dbReference type="EMBL" id="OX465086">
    <property type="protein sequence ID" value="CAI9264357.1"/>
    <property type="molecule type" value="Genomic_DNA"/>
</dbReference>